<feature type="domain" description="C2H2-type" evidence="2">
    <location>
        <begin position="13"/>
        <end position="41"/>
    </location>
</feature>
<dbReference type="PROSITE" id="PS50157">
    <property type="entry name" value="ZINC_FINGER_C2H2_2"/>
    <property type="match status" value="1"/>
</dbReference>
<accession>L9ZF10</accession>
<feature type="compositionally biased region" description="Acidic residues" evidence="1">
    <location>
        <begin position="63"/>
        <end position="73"/>
    </location>
</feature>
<comment type="caution">
    <text evidence="3">The sequence shown here is derived from an EMBL/GenBank/DDBJ whole genome shotgun (WGS) entry which is preliminary data.</text>
</comment>
<dbReference type="EMBL" id="AOIJ01000030">
    <property type="protein sequence ID" value="ELY83788.1"/>
    <property type="molecule type" value="Genomic_DNA"/>
</dbReference>
<gene>
    <name evidence="3" type="ORF">C486_01124</name>
</gene>
<keyword evidence="4" id="KW-1185">Reference proteome</keyword>
<dbReference type="Proteomes" id="UP000011592">
    <property type="component" value="Unassembled WGS sequence"/>
</dbReference>
<name>L9ZF10_9EURY</name>
<dbReference type="PROSITE" id="PS00028">
    <property type="entry name" value="ZINC_FINGER_C2H2_1"/>
    <property type="match status" value="1"/>
</dbReference>
<proteinExistence type="predicted"/>
<feature type="region of interest" description="Disordered" evidence="1">
    <location>
        <begin position="54"/>
        <end position="73"/>
    </location>
</feature>
<dbReference type="InterPro" id="IPR013087">
    <property type="entry name" value="Znf_C2H2_type"/>
</dbReference>
<evidence type="ECO:0000313" key="3">
    <source>
        <dbReference type="EMBL" id="ELY83788.1"/>
    </source>
</evidence>
<protein>
    <recommendedName>
        <fullName evidence="2">C2H2-type domain-containing protein</fullName>
    </recommendedName>
</protein>
<evidence type="ECO:0000256" key="1">
    <source>
        <dbReference type="SAM" id="MobiDB-lite"/>
    </source>
</evidence>
<dbReference type="PATRIC" id="fig|1230459.4.peg.212"/>
<organism evidence="3 4">
    <name type="scientific">Natrinema gari JCM 14663</name>
    <dbReference type="NCBI Taxonomy" id="1230459"/>
    <lineage>
        <taxon>Archaea</taxon>
        <taxon>Methanobacteriati</taxon>
        <taxon>Methanobacteriota</taxon>
        <taxon>Stenosarchaea group</taxon>
        <taxon>Halobacteria</taxon>
        <taxon>Halobacteriales</taxon>
        <taxon>Natrialbaceae</taxon>
        <taxon>Natrinema</taxon>
    </lineage>
</organism>
<sequence length="73" mass="8187">MYLLVTRRMTNPHSCPLCTETYDDRNALRVHLEVTHRKSEVVSSLVELDAAVTDMSSDHESTTVDEEPQAPSA</sequence>
<evidence type="ECO:0000313" key="4">
    <source>
        <dbReference type="Proteomes" id="UP000011592"/>
    </source>
</evidence>
<evidence type="ECO:0000259" key="2">
    <source>
        <dbReference type="PROSITE" id="PS50157"/>
    </source>
</evidence>
<dbReference type="AlphaFoldDB" id="L9ZF10"/>
<reference evidence="3 4" key="1">
    <citation type="journal article" date="2014" name="PLoS Genet.">
        <title>Phylogenetically driven sequencing of extremely halophilic archaea reveals strategies for static and dynamic osmo-response.</title>
        <authorList>
            <person name="Becker E.A."/>
            <person name="Seitzer P.M."/>
            <person name="Tritt A."/>
            <person name="Larsen D."/>
            <person name="Krusor M."/>
            <person name="Yao A.I."/>
            <person name="Wu D."/>
            <person name="Madern D."/>
            <person name="Eisen J.A."/>
            <person name="Darling A.E."/>
            <person name="Facciotti M.T."/>
        </authorList>
    </citation>
    <scope>NUCLEOTIDE SEQUENCE [LARGE SCALE GENOMIC DNA]</scope>
    <source>
        <strain evidence="3 4">JCM 14663</strain>
    </source>
</reference>